<reference evidence="7" key="1">
    <citation type="journal article" date="2014" name="Int. J. Syst. Evol. Microbiol.">
        <title>Complete genome sequence of Corynebacterium casei LMG S-19264T (=DSM 44701T), isolated from a smear-ripened cheese.</title>
        <authorList>
            <consortium name="US DOE Joint Genome Institute (JGI-PGF)"/>
            <person name="Walter F."/>
            <person name="Albersmeier A."/>
            <person name="Kalinowski J."/>
            <person name="Ruckert C."/>
        </authorList>
    </citation>
    <scope>NUCLEOTIDE SEQUENCE</scope>
    <source>
        <strain evidence="7">CGMCC 1.15290</strain>
    </source>
</reference>
<dbReference type="NCBIfam" id="TIGR02937">
    <property type="entry name" value="sigma70-ECF"/>
    <property type="match status" value="1"/>
</dbReference>
<gene>
    <name evidence="7" type="ORF">GCM10011379_59020</name>
</gene>
<dbReference type="InterPro" id="IPR036388">
    <property type="entry name" value="WH-like_DNA-bd_sf"/>
</dbReference>
<dbReference type="SUPFAM" id="SSF88946">
    <property type="entry name" value="Sigma2 domain of RNA polymerase sigma factors"/>
    <property type="match status" value="1"/>
</dbReference>
<evidence type="ECO:0000256" key="1">
    <source>
        <dbReference type="ARBA" id="ARBA00010641"/>
    </source>
</evidence>
<dbReference type="Pfam" id="PF04542">
    <property type="entry name" value="Sigma70_r2"/>
    <property type="match status" value="1"/>
</dbReference>
<proteinExistence type="inferred from homology"/>
<dbReference type="AlphaFoldDB" id="A0A917MZA4"/>
<keyword evidence="4" id="KW-0804">Transcription</keyword>
<dbReference type="InterPro" id="IPR007627">
    <property type="entry name" value="RNA_pol_sigma70_r2"/>
</dbReference>
<evidence type="ECO:0000256" key="4">
    <source>
        <dbReference type="ARBA" id="ARBA00023163"/>
    </source>
</evidence>
<dbReference type="SUPFAM" id="SSF88659">
    <property type="entry name" value="Sigma3 and sigma4 domains of RNA polymerase sigma factors"/>
    <property type="match status" value="1"/>
</dbReference>
<dbReference type="GO" id="GO:0016987">
    <property type="term" value="F:sigma factor activity"/>
    <property type="evidence" value="ECO:0007669"/>
    <property type="project" value="UniProtKB-KW"/>
</dbReference>
<keyword evidence="3" id="KW-0731">Sigma factor</keyword>
<dbReference type="InterPro" id="IPR014284">
    <property type="entry name" value="RNA_pol_sigma-70_dom"/>
</dbReference>
<keyword evidence="7" id="KW-0240">DNA-directed RNA polymerase</keyword>
<comment type="caution">
    <text evidence="7">The sequence shown here is derived from an EMBL/GenBank/DDBJ whole genome shotgun (WGS) entry which is preliminary data.</text>
</comment>
<keyword evidence="8" id="KW-1185">Reference proteome</keyword>
<dbReference type="GO" id="GO:0003677">
    <property type="term" value="F:DNA binding"/>
    <property type="evidence" value="ECO:0007669"/>
    <property type="project" value="InterPro"/>
</dbReference>
<dbReference type="RefSeq" id="WP_188959447.1">
    <property type="nucleotide sequence ID" value="NZ_BMIB01000010.1"/>
</dbReference>
<dbReference type="PANTHER" id="PTHR43133">
    <property type="entry name" value="RNA POLYMERASE ECF-TYPE SIGMA FACTO"/>
    <property type="match status" value="1"/>
</dbReference>
<dbReference type="InterPro" id="IPR039425">
    <property type="entry name" value="RNA_pol_sigma-70-like"/>
</dbReference>
<dbReference type="PANTHER" id="PTHR43133:SF46">
    <property type="entry name" value="RNA POLYMERASE SIGMA-70 FACTOR ECF SUBFAMILY"/>
    <property type="match status" value="1"/>
</dbReference>
<dbReference type="Gene3D" id="1.10.10.10">
    <property type="entry name" value="Winged helix-like DNA-binding domain superfamily/Winged helix DNA-binding domain"/>
    <property type="match status" value="1"/>
</dbReference>
<evidence type="ECO:0000313" key="8">
    <source>
        <dbReference type="Proteomes" id="UP000627292"/>
    </source>
</evidence>
<feature type="domain" description="RNA polymerase sigma-70 region 2" evidence="5">
    <location>
        <begin position="26"/>
        <end position="92"/>
    </location>
</feature>
<name>A0A917MZA4_9BACT</name>
<dbReference type="GO" id="GO:0000428">
    <property type="term" value="C:DNA-directed RNA polymerase complex"/>
    <property type="evidence" value="ECO:0007669"/>
    <property type="project" value="UniProtKB-KW"/>
</dbReference>
<dbReference type="InterPro" id="IPR013324">
    <property type="entry name" value="RNA_pol_sigma_r3/r4-like"/>
</dbReference>
<sequence>MNNQLTDKDLWNRVRSENDASAFTELYNRYWKILLEIAWRKTRNWDDAQDIMQDVFVSLWKSRHRIEIQSTTIKNYLGTAIRYMIYARLKEGRKITWVEDITVIDAPHTSADCPEAVYDYRTLLKNVTAAQNELPHKGQLIFKLHREEGLKIKEIASALEISPLTVKTHLQRAIASLRKNIQPLLLFIFPFF</sequence>
<comment type="similarity">
    <text evidence="1">Belongs to the sigma-70 factor family. ECF subfamily.</text>
</comment>
<dbReference type="Proteomes" id="UP000627292">
    <property type="component" value="Unassembled WGS sequence"/>
</dbReference>
<organism evidence="7 8">
    <name type="scientific">Filimonas zeae</name>
    <dbReference type="NCBI Taxonomy" id="1737353"/>
    <lineage>
        <taxon>Bacteria</taxon>
        <taxon>Pseudomonadati</taxon>
        <taxon>Bacteroidota</taxon>
        <taxon>Chitinophagia</taxon>
        <taxon>Chitinophagales</taxon>
        <taxon>Chitinophagaceae</taxon>
        <taxon>Filimonas</taxon>
    </lineage>
</organism>
<evidence type="ECO:0000313" key="7">
    <source>
        <dbReference type="EMBL" id="GGH83515.1"/>
    </source>
</evidence>
<dbReference type="GO" id="GO:0006352">
    <property type="term" value="P:DNA-templated transcription initiation"/>
    <property type="evidence" value="ECO:0007669"/>
    <property type="project" value="InterPro"/>
</dbReference>
<accession>A0A917MZA4</accession>
<reference evidence="7" key="2">
    <citation type="submission" date="2020-09" db="EMBL/GenBank/DDBJ databases">
        <authorList>
            <person name="Sun Q."/>
            <person name="Zhou Y."/>
        </authorList>
    </citation>
    <scope>NUCLEOTIDE SEQUENCE</scope>
    <source>
        <strain evidence="7">CGMCC 1.15290</strain>
    </source>
</reference>
<evidence type="ECO:0000259" key="6">
    <source>
        <dbReference type="Pfam" id="PF08281"/>
    </source>
</evidence>
<evidence type="ECO:0000256" key="3">
    <source>
        <dbReference type="ARBA" id="ARBA00023082"/>
    </source>
</evidence>
<evidence type="ECO:0000256" key="2">
    <source>
        <dbReference type="ARBA" id="ARBA00023015"/>
    </source>
</evidence>
<dbReference type="InterPro" id="IPR013325">
    <property type="entry name" value="RNA_pol_sigma_r2"/>
</dbReference>
<dbReference type="Gene3D" id="1.10.1740.10">
    <property type="match status" value="1"/>
</dbReference>
<keyword evidence="2" id="KW-0805">Transcription regulation</keyword>
<dbReference type="InterPro" id="IPR013249">
    <property type="entry name" value="RNA_pol_sigma70_r4_t2"/>
</dbReference>
<dbReference type="EMBL" id="BMIB01000010">
    <property type="protein sequence ID" value="GGH83515.1"/>
    <property type="molecule type" value="Genomic_DNA"/>
</dbReference>
<dbReference type="Pfam" id="PF08281">
    <property type="entry name" value="Sigma70_r4_2"/>
    <property type="match status" value="1"/>
</dbReference>
<feature type="domain" description="RNA polymerase sigma factor 70 region 4 type 2" evidence="6">
    <location>
        <begin position="128"/>
        <end position="176"/>
    </location>
</feature>
<evidence type="ECO:0000259" key="5">
    <source>
        <dbReference type="Pfam" id="PF04542"/>
    </source>
</evidence>
<protein>
    <submittedName>
        <fullName evidence="7">DNA-directed RNA polymerase sigma-70 factor</fullName>
    </submittedName>
</protein>